<evidence type="ECO:0000256" key="8">
    <source>
        <dbReference type="SAM" id="MobiDB-lite"/>
    </source>
</evidence>
<dbReference type="GO" id="GO:0005634">
    <property type="term" value="C:nucleus"/>
    <property type="evidence" value="ECO:0007669"/>
    <property type="project" value="UniProtKB-SubCell"/>
</dbReference>
<keyword evidence="3" id="KW-0862">Zinc</keyword>
<keyword evidence="5" id="KW-0238">DNA-binding</keyword>
<dbReference type="EMBL" id="JH687398">
    <property type="protein sequence ID" value="EIM80476.1"/>
    <property type="molecule type" value="Genomic_DNA"/>
</dbReference>
<proteinExistence type="predicted"/>
<dbReference type="CDD" id="cd00067">
    <property type="entry name" value="GAL4"/>
    <property type="match status" value="1"/>
</dbReference>
<name>R7RYJ1_STEHR</name>
<organism evidence="10 11">
    <name type="scientific">Stereum hirsutum (strain FP-91666)</name>
    <name type="common">White-rot fungus</name>
    <dbReference type="NCBI Taxonomy" id="721885"/>
    <lineage>
        <taxon>Eukaryota</taxon>
        <taxon>Fungi</taxon>
        <taxon>Dikarya</taxon>
        <taxon>Basidiomycota</taxon>
        <taxon>Agaricomycotina</taxon>
        <taxon>Agaricomycetes</taxon>
        <taxon>Russulales</taxon>
        <taxon>Stereaceae</taxon>
        <taxon>Stereum</taxon>
    </lineage>
</organism>
<feature type="compositionally biased region" description="Basic and acidic residues" evidence="8">
    <location>
        <begin position="106"/>
        <end position="115"/>
    </location>
</feature>
<evidence type="ECO:0000256" key="1">
    <source>
        <dbReference type="ARBA" id="ARBA00004123"/>
    </source>
</evidence>
<comment type="subcellular location">
    <subcellularLocation>
        <location evidence="1">Nucleus</location>
    </subcellularLocation>
</comment>
<dbReference type="SUPFAM" id="SSF57701">
    <property type="entry name" value="Zn2/Cys6 DNA-binding domain"/>
    <property type="match status" value="1"/>
</dbReference>
<dbReference type="PANTHER" id="PTHR31313:SF81">
    <property type="entry name" value="TY1 ENHANCER ACTIVATOR"/>
    <property type="match status" value="1"/>
</dbReference>
<feature type="region of interest" description="Disordered" evidence="8">
    <location>
        <begin position="499"/>
        <end position="519"/>
    </location>
</feature>
<dbReference type="GO" id="GO:0003677">
    <property type="term" value="F:DNA binding"/>
    <property type="evidence" value="ECO:0007669"/>
    <property type="project" value="UniProtKB-KW"/>
</dbReference>
<feature type="region of interest" description="Disordered" evidence="8">
    <location>
        <begin position="253"/>
        <end position="274"/>
    </location>
</feature>
<dbReference type="InterPro" id="IPR051615">
    <property type="entry name" value="Transcr_Regulatory_Elem"/>
</dbReference>
<keyword evidence="7" id="KW-0539">Nucleus</keyword>
<feature type="compositionally biased region" description="Polar residues" evidence="8">
    <location>
        <begin position="467"/>
        <end position="479"/>
    </location>
</feature>
<dbReference type="SMART" id="SM00066">
    <property type="entry name" value="GAL4"/>
    <property type="match status" value="1"/>
</dbReference>
<dbReference type="GO" id="GO:0008270">
    <property type="term" value="F:zinc ion binding"/>
    <property type="evidence" value="ECO:0007669"/>
    <property type="project" value="InterPro"/>
</dbReference>
<dbReference type="CDD" id="cd12148">
    <property type="entry name" value="fungal_TF_MHR"/>
    <property type="match status" value="1"/>
</dbReference>
<feature type="domain" description="Zn(2)-C6 fungal-type" evidence="9">
    <location>
        <begin position="49"/>
        <end position="85"/>
    </location>
</feature>
<dbReference type="KEGG" id="shs:STEHIDRAFT_126004"/>
<dbReference type="OrthoDB" id="2123952at2759"/>
<dbReference type="Pfam" id="PF00172">
    <property type="entry name" value="Zn_clus"/>
    <property type="match status" value="1"/>
</dbReference>
<feature type="compositionally biased region" description="Low complexity" evidence="8">
    <location>
        <begin position="1"/>
        <end position="16"/>
    </location>
</feature>
<evidence type="ECO:0000313" key="10">
    <source>
        <dbReference type="EMBL" id="EIM80476.1"/>
    </source>
</evidence>
<dbReference type="InterPro" id="IPR036864">
    <property type="entry name" value="Zn2-C6_fun-type_DNA-bd_sf"/>
</dbReference>
<evidence type="ECO:0000256" key="7">
    <source>
        <dbReference type="ARBA" id="ARBA00023242"/>
    </source>
</evidence>
<dbReference type="InterPro" id="IPR001138">
    <property type="entry name" value="Zn2Cys6_DnaBD"/>
</dbReference>
<dbReference type="PROSITE" id="PS50048">
    <property type="entry name" value="ZN2_CY6_FUNGAL_2"/>
    <property type="match status" value="1"/>
</dbReference>
<protein>
    <recommendedName>
        <fullName evidence="9">Zn(2)-C6 fungal-type domain-containing protein</fullName>
    </recommendedName>
</protein>
<dbReference type="eggNOG" id="ENOG502QWTJ">
    <property type="taxonomic scope" value="Eukaryota"/>
</dbReference>
<reference evidence="11" key="1">
    <citation type="journal article" date="2012" name="Science">
        <title>The Paleozoic origin of enzymatic lignin decomposition reconstructed from 31 fungal genomes.</title>
        <authorList>
            <person name="Floudas D."/>
            <person name="Binder M."/>
            <person name="Riley R."/>
            <person name="Barry K."/>
            <person name="Blanchette R.A."/>
            <person name="Henrissat B."/>
            <person name="Martinez A.T."/>
            <person name="Otillar R."/>
            <person name="Spatafora J.W."/>
            <person name="Yadav J.S."/>
            <person name="Aerts A."/>
            <person name="Benoit I."/>
            <person name="Boyd A."/>
            <person name="Carlson A."/>
            <person name="Copeland A."/>
            <person name="Coutinho P.M."/>
            <person name="de Vries R.P."/>
            <person name="Ferreira P."/>
            <person name="Findley K."/>
            <person name="Foster B."/>
            <person name="Gaskell J."/>
            <person name="Glotzer D."/>
            <person name="Gorecki P."/>
            <person name="Heitman J."/>
            <person name="Hesse C."/>
            <person name="Hori C."/>
            <person name="Igarashi K."/>
            <person name="Jurgens J.A."/>
            <person name="Kallen N."/>
            <person name="Kersten P."/>
            <person name="Kohler A."/>
            <person name="Kuees U."/>
            <person name="Kumar T.K.A."/>
            <person name="Kuo A."/>
            <person name="LaButti K."/>
            <person name="Larrondo L.F."/>
            <person name="Lindquist E."/>
            <person name="Ling A."/>
            <person name="Lombard V."/>
            <person name="Lucas S."/>
            <person name="Lundell T."/>
            <person name="Martin R."/>
            <person name="McLaughlin D.J."/>
            <person name="Morgenstern I."/>
            <person name="Morin E."/>
            <person name="Murat C."/>
            <person name="Nagy L.G."/>
            <person name="Nolan M."/>
            <person name="Ohm R.A."/>
            <person name="Patyshakuliyeva A."/>
            <person name="Rokas A."/>
            <person name="Ruiz-Duenas F.J."/>
            <person name="Sabat G."/>
            <person name="Salamov A."/>
            <person name="Samejima M."/>
            <person name="Schmutz J."/>
            <person name="Slot J.C."/>
            <person name="St John F."/>
            <person name="Stenlid J."/>
            <person name="Sun H."/>
            <person name="Sun S."/>
            <person name="Syed K."/>
            <person name="Tsang A."/>
            <person name="Wiebenga A."/>
            <person name="Young D."/>
            <person name="Pisabarro A."/>
            <person name="Eastwood D.C."/>
            <person name="Martin F."/>
            <person name="Cullen D."/>
            <person name="Grigoriev I.V."/>
            <person name="Hibbett D.S."/>
        </authorList>
    </citation>
    <scope>NUCLEOTIDE SEQUENCE [LARGE SCALE GENOMIC DNA]</scope>
    <source>
        <strain evidence="11">FP-91666</strain>
    </source>
</reference>
<dbReference type="PANTHER" id="PTHR31313">
    <property type="entry name" value="TY1 ENHANCER ACTIVATOR"/>
    <property type="match status" value="1"/>
</dbReference>
<accession>R7RYJ1</accession>
<keyword evidence="11" id="KW-1185">Reference proteome</keyword>
<dbReference type="GeneID" id="18797691"/>
<gene>
    <name evidence="10" type="ORF">STEHIDRAFT_126004</name>
</gene>
<sequence>MAPQSSSTSSSAAATGRARRARKEKPYIALAADQPPTTQGKPRTRVFVACLQCRSRKIRCDGAKPVCHNCHTRPPTGSTMGECNYDPTPKRRGPDKVQGARTRTTHPRDEQGEPPKRRRRRTTTTTAPEQPVAHLPSELFTAPPHSQGPSSHLLHSQTALPLPSFPSLQSHRDVVTDVQQNLLTLADVSQSLLDQPPHNVRYPPSATTSVFSHAFPGAPVHGHHSSDHRLQNQLDYPAFFLPNSSVPEAFITSAEEDDSEQQQQANQDGAQLGAEPSVQFSRKSWWDNLLAFYASYHHNGSQQLHLTQTQRHASYSQIITDMRILFQKSNYWFSFFNVPRFYSNFLDPVRRSMMQPSLVLAVLAVATFLQSSESGRGEAGRRMAMRLRDEAQSALDASVQARRIDESLAQAAWILAFFEISAHPHHRGDRVASAMRVLDSIVRSLALTYLDADDPQTSKYAPGSIPTIPSQSSTYGTPSSQQYFAGAMSNGYNAYNANNNGMNPLGRNSTGPNLTHHNHHNSLPSLPSYPTTSGCTCDSLSLGHHWPEASEQTPMWVSCPAWNYEWNEGEVRKEECRRLSWSCLMLAAGYSSYMAATRGRTIEMFMNNPSNYALLFPGESLTSSPFTVSNTSGKETVWALYLRAELLWNSCLRLRYDTSVREEEKGERAMKVWLETEAIDAALNRHSCGVERACLFIGREYLFNTRMCISYEFQRFIPQVIAGVARRRSEEWLNEQKKRANLFTRAMGAVTGNRNHALAERPFFVFWFMGQFARALSLWAVDHTLTIALDVCKAFLEPINFLTKLWPCPEQRRRYEQLVEQLRIACMSVEAGEGSAHSSF</sequence>
<feature type="region of interest" description="Disordered" evidence="8">
    <location>
        <begin position="1"/>
        <end position="41"/>
    </location>
</feature>
<feature type="region of interest" description="Disordered" evidence="8">
    <location>
        <begin position="67"/>
        <end position="131"/>
    </location>
</feature>
<feature type="compositionally biased region" description="Low complexity" evidence="8">
    <location>
        <begin position="261"/>
        <end position="271"/>
    </location>
</feature>
<dbReference type="Gene3D" id="4.10.240.10">
    <property type="entry name" value="Zn(2)-C6 fungal-type DNA-binding domain"/>
    <property type="match status" value="1"/>
</dbReference>
<dbReference type="OMA" id="EWLTHQA"/>
<evidence type="ECO:0000256" key="6">
    <source>
        <dbReference type="ARBA" id="ARBA00023163"/>
    </source>
</evidence>
<feature type="compositionally biased region" description="Polar residues" evidence="8">
    <location>
        <begin position="506"/>
        <end position="515"/>
    </location>
</feature>
<dbReference type="AlphaFoldDB" id="R7RYJ1"/>
<evidence type="ECO:0000256" key="5">
    <source>
        <dbReference type="ARBA" id="ARBA00023125"/>
    </source>
</evidence>
<dbReference type="Proteomes" id="UP000053927">
    <property type="component" value="Unassembled WGS sequence"/>
</dbReference>
<evidence type="ECO:0000313" key="11">
    <source>
        <dbReference type="Proteomes" id="UP000053927"/>
    </source>
</evidence>
<evidence type="ECO:0000256" key="2">
    <source>
        <dbReference type="ARBA" id="ARBA00022723"/>
    </source>
</evidence>
<evidence type="ECO:0000259" key="9">
    <source>
        <dbReference type="PROSITE" id="PS50048"/>
    </source>
</evidence>
<dbReference type="GO" id="GO:0000981">
    <property type="term" value="F:DNA-binding transcription factor activity, RNA polymerase II-specific"/>
    <property type="evidence" value="ECO:0007669"/>
    <property type="project" value="InterPro"/>
</dbReference>
<feature type="region of interest" description="Disordered" evidence="8">
    <location>
        <begin position="460"/>
        <end position="479"/>
    </location>
</feature>
<keyword evidence="4" id="KW-0805">Transcription regulation</keyword>
<evidence type="ECO:0000256" key="4">
    <source>
        <dbReference type="ARBA" id="ARBA00023015"/>
    </source>
</evidence>
<keyword evidence="6" id="KW-0804">Transcription</keyword>
<dbReference type="RefSeq" id="XP_007310591.1">
    <property type="nucleotide sequence ID" value="XM_007310529.1"/>
</dbReference>
<keyword evidence="2" id="KW-0479">Metal-binding</keyword>
<evidence type="ECO:0000256" key="3">
    <source>
        <dbReference type="ARBA" id="ARBA00022833"/>
    </source>
</evidence>